<evidence type="ECO:0000256" key="1">
    <source>
        <dbReference type="SAM" id="MobiDB-lite"/>
    </source>
</evidence>
<comment type="caution">
    <text evidence="3">The sequence shown here is derived from an EMBL/GenBank/DDBJ whole genome shotgun (WGS) entry which is preliminary data.</text>
</comment>
<keyword evidence="4" id="KW-1185">Reference proteome</keyword>
<dbReference type="RefSeq" id="WP_380568457.1">
    <property type="nucleotide sequence ID" value="NZ_JBEUKS010000017.1"/>
</dbReference>
<sequence length="290" mass="27607">MLTPGLLLGLAMAVLTLGAGCAVGHVGGTGAGSSRVEVSLVPQGPSTGSDRPGAARSGSGRRASASGAASGQRTAGARPSPGASTRRSTTAVSRGARLSDAATSASAARSGADSATSAAPAAFLPVGACVAAVTGSAGASYSQVDCGSGAASAVVIRRQAAGTPATSCPSGTDFALQITSIGTDAAATTGSKAQVTGVACLRNLHAPHPGDPGGGGGFGIVVGDCMEDTGGGTLRETACDATGADRPDYRVIGLVARNVDCPNGTTAYITVHNPGSPVQVACAVSVRSGG</sequence>
<gene>
    <name evidence="3" type="ORF">ABUW04_35080</name>
</gene>
<organism evidence="3 4">
    <name type="scientific">Streptacidiphilus jeojiensis</name>
    <dbReference type="NCBI Taxonomy" id="3229225"/>
    <lineage>
        <taxon>Bacteria</taxon>
        <taxon>Bacillati</taxon>
        <taxon>Actinomycetota</taxon>
        <taxon>Actinomycetes</taxon>
        <taxon>Kitasatosporales</taxon>
        <taxon>Streptomycetaceae</taxon>
        <taxon>Streptacidiphilus</taxon>
    </lineage>
</organism>
<evidence type="ECO:0000313" key="3">
    <source>
        <dbReference type="EMBL" id="MFC1443476.1"/>
    </source>
</evidence>
<feature type="compositionally biased region" description="Polar residues" evidence="1">
    <location>
        <begin position="82"/>
        <end position="92"/>
    </location>
</feature>
<protein>
    <submittedName>
        <fullName evidence="3">Uncharacterized protein</fullName>
    </submittedName>
</protein>
<feature type="chain" id="PRO_5045258408" evidence="2">
    <location>
        <begin position="22"/>
        <end position="290"/>
    </location>
</feature>
<feature type="compositionally biased region" description="Low complexity" evidence="1">
    <location>
        <begin position="48"/>
        <end position="78"/>
    </location>
</feature>
<name>A0ABV6XYW7_9ACTN</name>
<evidence type="ECO:0000256" key="2">
    <source>
        <dbReference type="SAM" id="SignalP"/>
    </source>
</evidence>
<dbReference type="EMBL" id="JBEUKS010000017">
    <property type="protein sequence ID" value="MFC1443476.1"/>
    <property type="molecule type" value="Genomic_DNA"/>
</dbReference>
<feature type="signal peptide" evidence="2">
    <location>
        <begin position="1"/>
        <end position="21"/>
    </location>
</feature>
<keyword evidence="2" id="KW-0732">Signal</keyword>
<proteinExistence type="predicted"/>
<feature type="region of interest" description="Disordered" evidence="1">
    <location>
        <begin position="35"/>
        <end position="104"/>
    </location>
</feature>
<reference evidence="3 4" key="1">
    <citation type="submission" date="2024-06" db="EMBL/GenBank/DDBJ databases">
        <authorList>
            <person name="Lee S.D."/>
        </authorList>
    </citation>
    <scope>NUCLEOTIDE SEQUENCE [LARGE SCALE GENOMIC DNA]</scope>
    <source>
        <strain evidence="3 4">N1-10</strain>
    </source>
</reference>
<accession>A0ABV6XYW7</accession>
<evidence type="ECO:0000313" key="4">
    <source>
        <dbReference type="Proteomes" id="UP001592581"/>
    </source>
</evidence>
<dbReference type="Proteomes" id="UP001592581">
    <property type="component" value="Unassembled WGS sequence"/>
</dbReference>